<name>A0A644UU63_9ZZZZ</name>
<protein>
    <recommendedName>
        <fullName evidence="2">Glycosyltransferase 2-like domain-containing protein</fullName>
    </recommendedName>
</protein>
<dbReference type="Pfam" id="PF00535">
    <property type="entry name" value="Glycos_transf_2"/>
    <property type="match status" value="1"/>
</dbReference>
<keyword evidence="1" id="KW-1133">Transmembrane helix</keyword>
<feature type="transmembrane region" description="Helical" evidence="1">
    <location>
        <begin position="288"/>
        <end position="311"/>
    </location>
</feature>
<sequence>MPNTLPYSSKSQVPKVSVIMAVYNCAPYLKESIDSIIDQTLSDFEFIIVDDASTDETPQILAEYAAKDPRIRVLCNEQNLKLPASLNIAIGLARASLIARMDGDDWAHPRRLELQYAYLNAHPQIDICGTAIECFGEKSGKVCWPEDHEVLAVYLLFFNAMAHPTVMGRKEAFMHGYDATYHKAQDYELWSRLAFEHGCRFGNLQEVLLKYRVDAKPGFEPFHCKVSLKNILRLGLKPSEKQVAMHEKLCLGGLDAVRVEYSAQEIIDWCFLIYQANLLCMSVNSTRLFRFFVPWLVTTLPSLSFSGYSVFNFRRIFYCLRESFMLALGYFHGI</sequence>
<dbReference type="PANTHER" id="PTHR22916">
    <property type="entry name" value="GLYCOSYLTRANSFERASE"/>
    <property type="match status" value="1"/>
</dbReference>
<dbReference type="Gene3D" id="3.90.550.10">
    <property type="entry name" value="Spore Coat Polysaccharide Biosynthesis Protein SpsA, Chain A"/>
    <property type="match status" value="1"/>
</dbReference>
<evidence type="ECO:0000256" key="1">
    <source>
        <dbReference type="SAM" id="Phobius"/>
    </source>
</evidence>
<gene>
    <name evidence="3" type="ORF">SDC9_28462</name>
</gene>
<keyword evidence="1" id="KW-0812">Transmembrane</keyword>
<accession>A0A644UU63</accession>
<dbReference type="AlphaFoldDB" id="A0A644UU63"/>
<dbReference type="InterPro" id="IPR001173">
    <property type="entry name" value="Glyco_trans_2-like"/>
</dbReference>
<feature type="domain" description="Glycosyltransferase 2-like" evidence="2">
    <location>
        <begin position="17"/>
        <end position="139"/>
    </location>
</feature>
<dbReference type="SUPFAM" id="SSF53448">
    <property type="entry name" value="Nucleotide-diphospho-sugar transferases"/>
    <property type="match status" value="1"/>
</dbReference>
<reference evidence="3" key="1">
    <citation type="submission" date="2019-08" db="EMBL/GenBank/DDBJ databases">
        <authorList>
            <person name="Kucharzyk K."/>
            <person name="Murdoch R.W."/>
            <person name="Higgins S."/>
            <person name="Loffler F."/>
        </authorList>
    </citation>
    <scope>NUCLEOTIDE SEQUENCE</scope>
</reference>
<evidence type="ECO:0000259" key="2">
    <source>
        <dbReference type="Pfam" id="PF00535"/>
    </source>
</evidence>
<dbReference type="InterPro" id="IPR029044">
    <property type="entry name" value="Nucleotide-diphossugar_trans"/>
</dbReference>
<evidence type="ECO:0000313" key="3">
    <source>
        <dbReference type="EMBL" id="MPL82517.1"/>
    </source>
</evidence>
<comment type="caution">
    <text evidence="3">The sequence shown here is derived from an EMBL/GenBank/DDBJ whole genome shotgun (WGS) entry which is preliminary data.</text>
</comment>
<organism evidence="3">
    <name type="scientific">bioreactor metagenome</name>
    <dbReference type="NCBI Taxonomy" id="1076179"/>
    <lineage>
        <taxon>unclassified sequences</taxon>
        <taxon>metagenomes</taxon>
        <taxon>ecological metagenomes</taxon>
    </lineage>
</organism>
<dbReference type="EMBL" id="VSSQ01000164">
    <property type="protein sequence ID" value="MPL82517.1"/>
    <property type="molecule type" value="Genomic_DNA"/>
</dbReference>
<proteinExistence type="predicted"/>
<keyword evidence="1" id="KW-0472">Membrane</keyword>
<dbReference type="GO" id="GO:0016758">
    <property type="term" value="F:hexosyltransferase activity"/>
    <property type="evidence" value="ECO:0007669"/>
    <property type="project" value="UniProtKB-ARBA"/>
</dbReference>
<dbReference type="PANTHER" id="PTHR22916:SF3">
    <property type="entry name" value="UDP-GLCNAC:BETAGAL BETA-1,3-N-ACETYLGLUCOSAMINYLTRANSFERASE-LIKE PROTEIN 1"/>
    <property type="match status" value="1"/>
</dbReference>